<reference evidence="2 3" key="1">
    <citation type="journal article" date="2019" name="Emerg. Microbes Infect.">
        <title>Comprehensive subspecies identification of 175 nontuberculous mycobacteria species based on 7547 genomic profiles.</title>
        <authorList>
            <person name="Matsumoto Y."/>
            <person name="Kinjo T."/>
            <person name="Motooka D."/>
            <person name="Nabeya D."/>
            <person name="Jung N."/>
            <person name="Uechi K."/>
            <person name="Horii T."/>
            <person name="Iida T."/>
            <person name="Fujita J."/>
            <person name="Nakamura S."/>
        </authorList>
    </citation>
    <scope>NUCLEOTIDE SEQUENCE [LARGE SCALE GENOMIC DNA]</scope>
    <source>
        <strain evidence="2 3">JCM 18538</strain>
        <plasmid evidence="2">pJCM18538</plasmid>
    </source>
</reference>
<evidence type="ECO:0000259" key="1">
    <source>
        <dbReference type="PROSITE" id="PS51340"/>
    </source>
</evidence>
<dbReference type="InterPro" id="IPR005303">
    <property type="entry name" value="MOCOS_middle"/>
</dbReference>
<dbReference type="Pfam" id="PF03476">
    <property type="entry name" value="MOSC_N"/>
    <property type="match status" value="1"/>
</dbReference>
<dbReference type="GO" id="GO:0030170">
    <property type="term" value="F:pyridoxal phosphate binding"/>
    <property type="evidence" value="ECO:0007669"/>
    <property type="project" value="InterPro"/>
</dbReference>
<geneLocation type="plasmid" evidence="2">
    <name>pJCM18538</name>
</geneLocation>
<dbReference type="RefSeq" id="WP_163916349.1">
    <property type="nucleotide sequence ID" value="NZ_AP022592.1"/>
</dbReference>
<protein>
    <submittedName>
        <fullName evidence="2">Molybdenum cofactor biosysynthesis protein</fullName>
    </submittedName>
</protein>
<dbReference type="GO" id="GO:0030151">
    <property type="term" value="F:molybdenum ion binding"/>
    <property type="evidence" value="ECO:0007669"/>
    <property type="project" value="InterPro"/>
</dbReference>
<evidence type="ECO:0000313" key="3">
    <source>
        <dbReference type="Proteomes" id="UP000467428"/>
    </source>
</evidence>
<keyword evidence="2" id="KW-0614">Plasmid</keyword>
<dbReference type="Pfam" id="PF03473">
    <property type="entry name" value="MOSC"/>
    <property type="match status" value="1"/>
</dbReference>
<keyword evidence="3" id="KW-1185">Reference proteome</keyword>
<dbReference type="SUPFAM" id="SSF50800">
    <property type="entry name" value="PK beta-barrel domain-like"/>
    <property type="match status" value="1"/>
</dbReference>
<dbReference type="EMBL" id="AP022592">
    <property type="protein sequence ID" value="BBY46763.1"/>
    <property type="molecule type" value="Genomic_DNA"/>
</dbReference>
<dbReference type="GO" id="GO:0003824">
    <property type="term" value="F:catalytic activity"/>
    <property type="evidence" value="ECO:0007669"/>
    <property type="project" value="InterPro"/>
</dbReference>
<accession>A0A7I7RQG1</accession>
<organism evidence="2 3">
    <name type="scientific">Mycolicibacterium arabiense</name>
    <dbReference type="NCBI Taxonomy" id="1286181"/>
    <lineage>
        <taxon>Bacteria</taxon>
        <taxon>Bacillati</taxon>
        <taxon>Actinomycetota</taxon>
        <taxon>Actinomycetes</taxon>
        <taxon>Mycobacteriales</taxon>
        <taxon>Mycobacteriaceae</taxon>
        <taxon>Mycolicibacterium</taxon>
    </lineage>
</organism>
<name>A0A7I7RQG1_9MYCO</name>
<dbReference type="InterPro" id="IPR005302">
    <property type="entry name" value="MoCF_Sase_C"/>
</dbReference>
<gene>
    <name evidence="2" type="ORF">MARA_01930</name>
</gene>
<dbReference type="KEGG" id="marz:MARA_01930"/>
<dbReference type="PROSITE" id="PS51340">
    <property type="entry name" value="MOSC"/>
    <property type="match status" value="1"/>
</dbReference>
<feature type="domain" description="MOSC" evidence="1">
    <location>
        <begin position="125"/>
        <end position="279"/>
    </location>
</feature>
<evidence type="ECO:0000313" key="2">
    <source>
        <dbReference type="EMBL" id="BBY46763.1"/>
    </source>
</evidence>
<dbReference type="Proteomes" id="UP000467428">
    <property type="component" value="Plasmid pJCM18538"/>
</dbReference>
<sequence>MGSSTGPSAAQNHLRVESLHRYPVKSMLGESVDVLFVDDQGAEGDRRLALIDATTGRVASAKQARLWRDLLKCSATIEGDRVHIRLPDGTTAVADQDGIDEILSRLLARPVRLLDSRPDGATLERADPDQVLERGLDAEVDAPLLELAQATPGDSFVDLAPLHAITTATLAQIGTEAQRYRPNLVITTPPGYPAYAENEWTGRTLMVGGVQVTALGPTPRCVIPTLEHGRLARAPHALRTPVTENRVQAFDFGVLPCAGTYLAVKVEGAIRTGEQVSLG</sequence>
<proteinExistence type="predicted"/>
<dbReference type="AlphaFoldDB" id="A0A7I7RQG1"/>
<dbReference type="InterPro" id="IPR011037">
    <property type="entry name" value="Pyrv_Knase-like_insert_dom_sf"/>
</dbReference>